<dbReference type="AlphaFoldDB" id="A0AAP5ESC3"/>
<protein>
    <submittedName>
        <fullName evidence="4">Uncharacterized protein</fullName>
    </submittedName>
</protein>
<dbReference type="EMBL" id="JAMXWF010000052">
    <property type="protein sequence ID" value="MDQ6413093.1"/>
    <property type="molecule type" value="Genomic_DNA"/>
</dbReference>
<comment type="caution">
    <text evidence="4">The sequence shown here is derived from an EMBL/GenBank/DDBJ whole genome shotgun (WGS) entry which is preliminary data.</text>
</comment>
<dbReference type="EMBL" id="JAPKHW010000052">
    <property type="protein sequence ID" value="MCX4151279.1"/>
    <property type="molecule type" value="Genomic_DNA"/>
</dbReference>
<feature type="chain" id="PRO_5042829538" evidence="2">
    <location>
        <begin position="26"/>
        <end position="104"/>
    </location>
</feature>
<gene>
    <name evidence="4" type="ORF">NIE36_38890</name>
    <name evidence="3" type="ORF">OSB80_38985</name>
</gene>
<evidence type="ECO:0000313" key="5">
    <source>
        <dbReference type="Proteomes" id="UP001209412"/>
    </source>
</evidence>
<evidence type="ECO:0000313" key="3">
    <source>
        <dbReference type="EMBL" id="MCX4151279.1"/>
    </source>
</evidence>
<sequence length="104" mass="10189">MKNITRTFFASALAMALSAITYAQAGGSAGGVPTPGAGAGSMKTPNETGYGSPDVTGSGVGAARSIPRTERSNRGKTNGLNKGTNSGANSDVKSGPGGSRQKGQ</sequence>
<evidence type="ECO:0000313" key="6">
    <source>
        <dbReference type="Proteomes" id="UP001242288"/>
    </source>
</evidence>
<proteinExistence type="predicted"/>
<keyword evidence="2" id="KW-0732">Signal</keyword>
<feature type="compositionally biased region" description="Polar residues" evidence="1">
    <location>
        <begin position="75"/>
        <end position="92"/>
    </location>
</feature>
<dbReference type="Proteomes" id="UP001209412">
    <property type="component" value="Unassembled WGS sequence"/>
</dbReference>
<evidence type="ECO:0000256" key="1">
    <source>
        <dbReference type="SAM" id="MobiDB-lite"/>
    </source>
</evidence>
<feature type="compositionally biased region" description="Gly residues" evidence="1">
    <location>
        <begin position="95"/>
        <end position="104"/>
    </location>
</feature>
<evidence type="ECO:0000313" key="4">
    <source>
        <dbReference type="EMBL" id="MDQ6413093.1"/>
    </source>
</evidence>
<evidence type="ECO:0000256" key="2">
    <source>
        <dbReference type="SAM" id="SignalP"/>
    </source>
</evidence>
<feature type="region of interest" description="Disordered" evidence="1">
    <location>
        <begin position="25"/>
        <end position="104"/>
    </location>
</feature>
<reference evidence="4" key="1">
    <citation type="submission" date="2022-06" db="EMBL/GenBank/DDBJ databases">
        <title>PHB producers.</title>
        <authorList>
            <person name="Besaury L."/>
        </authorList>
    </citation>
    <scope>NUCLEOTIDE SEQUENCE</scope>
    <source>
        <strain evidence="4 5">SEWS6</strain>
    </source>
</reference>
<accession>A0AAP5ESC3</accession>
<feature type="signal peptide" evidence="2">
    <location>
        <begin position="1"/>
        <end position="25"/>
    </location>
</feature>
<organism evidence="4 6">
    <name type="scientific">Paraburkholderia madseniana</name>
    <dbReference type="NCBI Taxonomy" id="2599607"/>
    <lineage>
        <taxon>Bacteria</taxon>
        <taxon>Pseudomonadati</taxon>
        <taxon>Pseudomonadota</taxon>
        <taxon>Betaproteobacteria</taxon>
        <taxon>Burkholderiales</taxon>
        <taxon>Burkholderiaceae</taxon>
        <taxon>Paraburkholderia</taxon>
    </lineage>
</organism>
<dbReference type="Proteomes" id="UP001242288">
    <property type="component" value="Unassembled WGS sequence"/>
</dbReference>
<dbReference type="RefSeq" id="WP_233464866.1">
    <property type="nucleotide sequence ID" value="NZ_JAMXWF010000052.1"/>
</dbReference>
<name>A0AAP5ESC3_9BURK</name>
<keyword evidence="5" id="KW-1185">Reference proteome</keyword>